<accession>A0A699JVW8</accession>
<sequence length="119" mass="13090">MSQQPSSGSKSQKGYLTEEIEGDEAYFKSGDFTVLGWWKRKSPAFPLLSLVARDILAIPISTVASESTISTGGRVLDSFRGSLSPETVQALICCQDWVRSVDVAVNLKENIDDLEKFED</sequence>
<dbReference type="PANTHER" id="PTHR23272">
    <property type="entry name" value="BED FINGER-RELATED"/>
    <property type="match status" value="1"/>
</dbReference>
<dbReference type="InterPro" id="IPR008906">
    <property type="entry name" value="HATC_C_dom"/>
</dbReference>
<comment type="caution">
    <text evidence="2">The sequence shown here is derived from an EMBL/GenBank/DDBJ whole genome shotgun (WGS) entry which is preliminary data.</text>
</comment>
<feature type="domain" description="HAT C-terminal dimerisation" evidence="1">
    <location>
        <begin position="15"/>
        <end position="98"/>
    </location>
</feature>
<dbReference type="GO" id="GO:0046983">
    <property type="term" value="F:protein dimerization activity"/>
    <property type="evidence" value="ECO:0007669"/>
    <property type="project" value="InterPro"/>
</dbReference>
<dbReference type="PANTHER" id="PTHR23272:SF184">
    <property type="entry name" value="OS03G0311250 PROTEIN"/>
    <property type="match status" value="1"/>
</dbReference>
<evidence type="ECO:0000259" key="1">
    <source>
        <dbReference type="Pfam" id="PF05699"/>
    </source>
</evidence>
<proteinExistence type="predicted"/>
<protein>
    <submittedName>
        <fullName evidence="2">Zinc finger BED domain-containing protein RICESLEEPER 2-like</fullName>
    </submittedName>
</protein>
<name>A0A699JVW8_TANCI</name>
<dbReference type="EMBL" id="BKCJ010447003">
    <property type="protein sequence ID" value="GFA56757.1"/>
    <property type="molecule type" value="Genomic_DNA"/>
</dbReference>
<dbReference type="AlphaFoldDB" id="A0A699JVW8"/>
<evidence type="ECO:0000313" key="2">
    <source>
        <dbReference type="EMBL" id="GFA56757.1"/>
    </source>
</evidence>
<dbReference type="InterPro" id="IPR012337">
    <property type="entry name" value="RNaseH-like_sf"/>
</dbReference>
<gene>
    <name evidence="2" type="ORF">Tci_628729</name>
</gene>
<dbReference type="Pfam" id="PF05699">
    <property type="entry name" value="Dimer_Tnp_hAT"/>
    <property type="match status" value="1"/>
</dbReference>
<feature type="non-terminal residue" evidence="2">
    <location>
        <position position="119"/>
    </location>
</feature>
<reference evidence="2" key="1">
    <citation type="journal article" date="2019" name="Sci. Rep.">
        <title>Draft genome of Tanacetum cinerariifolium, the natural source of mosquito coil.</title>
        <authorList>
            <person name="Yamashiro T."/>
            <person name="Shiraishi A."/>
            <person name="Satake H."/>
            <person name="Nakayama K."/>
        </authorList>
    </citation>
    <scope>NUCLEOTIDE SEQUENCE</scope>
</reference>
<organism evidence="2">
    <name type="scientific">Tanacetum cinerariifolium</name>
    <name type="common">Dalmatian daisy</name>
    <name type="synonym">Chrysanthemum cinerariifolium</name>
    <dbReference type="NCBI Taxonomy" id="118510"/>
    <lineage>
        <taxon>Eukaryota</taxon>
        <taxon>Viridiplantae</taxon>
        <taxon>Streptophyta</taxon>
        <taxon>Embryophyta</taxon>
        <taxon>Tracheophyta</taxon>
        <taxon>Spermatophyta</taxon>
        <taxon>Magnoliopsida</taxon>
        <taxon>eudicotyledons</taxon>
        <taxon>Gunneridae</taxon>
        <taxon>Pentapetalae</taxon>
        <taxon>asterids</taxon>
        <taxon>campanulids</taxon>
        <taxon>Asterales</taxon>
        <taxon>Asteraceae</taxon>
        <taxon>Asteroideae</taxon>
        <taxon>Anthemideae</taxon>
        <taxon>Anthemidinae</taxon>
        <taxon>Tanacetum</taxon>
    </lineage>
</organism>
<dbReference type="SUPFAM" id="SSF53098">
    <property type="entry name" value="Ribonuclease H-like"/>
    <property type="match status" value="1"/>
</dbReference>